<evidence type="ECO:0000313" key="2">
    <source>
        <dbReference type="EMBL" id="EUA43910.1"/>
    </source>
</evidence>
<feature type="compositionally biased region" description="Low complexity" evidence="1">
    <location>
        <begin position="130"/>
        <end position="143"/>
    </location>
</feature>
<dbReference type="PATRIC" id="fig|1299334.3.peg.3886"/>
<protein>
    <submittedName>
        <fullName evidence="2">Uncharacterized protein</fullName>
    </submittedName>
</protein>
<feature type="region of interest" description="Disordered" evidence="1">
    <location>
        <begin position="126"/>
        <end position="162"/>
    </location>
</feature>
<dbReference type="EMBL" id="JAOB01000040">
    <property type="protein sequence ID" value="EUA43910.1"/>
    <property type="molecule type" value="Genomic_DNA"/>
</dbReference>
<organism evidence="2">
    <name type="scientific">Mycobacterium xenopi 4042</name>
    <dbReference type="NCBI Taxonomy" id="1299334"/>
    <lineage>
        <taxon>Bacteria</taxon>
        <taxon>Bacillati</taxon>
        <taxon>Actinomycetota</taxon>
        <taxon>Actinomycetes</taxon>
        <taxon>Mycobacteriales</taxon>
        <taxon>Mycobacteriaceae</taxon>
        <taxon>Mycobacterium</taxon>
    </lineage>
</organism>
<feature type="compositionally biased region" description="Basic residues" evidence="1">
    <location>
        <begin position="144"/>
        <end position="162"/>
    </location>
</feature>
<accession>X8BLI1</accession>
<evidence type="ECO:0000256" key="1">
    <source>
        <dbReference type="SAM" id="MobiDB-lite"/>
    </source>
</evidence>
<comment type="caution">
    <text evidence="2">The sequence shown here is derived from an EMBL/GenBank/DDBJ whole genome shotgun (WGS) entry which is preliminary data.</text>
</comment>
<reference evidence="2" key="1">
    <citation type="submission" date="2014-01" db="EMBL/GenBank/DDBJ databases">
        <authorList>
            <person name="Brown-Elliot B."/>
            <person name="Wallace R."/>
            <person name="Lenaerts A."/>
            <person name="Ordway D."/>
            <person name="DeGroote M.A."/>
            <person name="Parker T."/>
            <person name="Sizemore C."/>
            <person name="Tallon L.J."/>
            <person name="Sadzewicz L.K."/>
            <person name="Sengamalay N."/>
            <person name="Fraser C.M."/>
            <person name="Hine E."/>
            <person name="Shefchek K.A."/>
            <person name="Das S.P."/>
            <person name="Tettelin H."/>
        </authorList>
    </citation>
    <scope>NUCLEOTIDE SEQUENCE [LARGE SCALE GENOMIC DNA]</scope>
    <source>
        <strain evidence="2">4042</strain>
    </source>
</reference>
<gene>
    <name evidence="2" type="ORF">I553_8244</name>
</gene>
<proteinExistence type="predicted"/>
<sequence>MSVRVVAEVVKPEDRDAVAAARQPVLVVLNKADLLGSAGGERLAAARSHCARLSALAGQRSSRWSDCWPSQRSTVWCATACGPRCSCWLLTPPTWAPRRRFSPARTPCRAPNASGWWALSTCSASGWPSPRRAGAAPAAGARPVARRQLRRHRRQAHRRGGR</sequence>
<dbReference type="AlphaFoldDB" id="X8BLI1"/>
<name>X8BLI1_MYCXE</name>